<dbReference type="CDD" id="cd22191">
    <property type="entry name" value="DPBB_RlpA_EXP_N-like"/>
    <property type="match status" value="1"/>
</dbReference>
<organism evidence="2 3">
    <name type="scientific">Multifurca ochricompacta</name>
    <dbReference type="NCBI Taxonomy" id="376703"/>
    <lineage>
        <taxon>Eukaryota</taxon>
        <taxon>Fungi</taxon>
        <taxon>Dikarya</taxon>
        <taxon>Basidiomycota</taxon>
        <taxon>Agaricomycotina</taxon>
        <taxon>Agaricomycetes</taxon>
        <taxon>Russulales</taxon>
        <taxon>Russulaceae</taxon>
        <taxon>Multifurca</taxon>
    </lineage>
</organism>
<dbReference type="InterPro" id="IPR051477">
    <property type="entry name" value="Expansin_CellWall"/>
</dbReference>
<accession>A0AAD4QP87</accession>
<name>A0AAD4QP87_9AGAM</name>
<feature type="non-terminal residue" evidence="2">
    <location>
        <position position="87"/>
    </location>
</feature>
<keyword evidence="3" id="KW-1185">Reference proteome</keyword>
<reference evidence="2" key="1">
    <citation type="journal article" date="2022" name="New Phytol.">
        <title>Evolutionary transition to the ectomycorrhizal habit in the genomes of a hyperdiverse lineage of mushroom-forming fungi.</title>
        <authorList>
            <person name="Looney B."/>
            <person name="Miyauchi S."/>
            <person name="Morin E."/>
            <person name="Drula E."/>
            <person name="Courty P.E."/>
            <person name="Kohler A."/>
            <person name="Kuo A."/>
            <person name="LaButti K."/>
            <person name="Pangilinan J."/>
            <person name="Lipzen A."/>
            <person name="Riley R."/>
            <person name="Andreopoulos W."/>
            <person name="He G."/>
            <person name="Johnson J."/>
            <person name="Nolan M."/>
            <person name="Tritt A."/>
            <person name="Barry K.W."/>
            <person name="Grigoriev I.V."/>
            <person name="Nagy L.G."/>
            <person name="Hibbett D."/>
            <person name="Henrissat B."/>
            <person name="Matheny P.B."/>
            <person name="Labbe J."/>
            <person name="Martin F.M."/>
        </authorList>
    </citation>
    <scope>NUCLEOTIDE SEQUENCE</scope>
    <source>
        <strain evidence="2">BPL690</strain>
    </source>
</reference>
<dbReference type="Proteomes" id="UP001203297">
    <property type="component" value="Unassembled WGS sequence"/>
</dbReference>
<dbReference type="AlphaFoldDB" id="A0AAD4QP87"/>
<comment type="caution">
    <text evidence="2">The sequence shown here is derived from an EMBL/GenBank/DDBJ whole genome shotgun (WGS) entry which is preliminary data.</text>
</comment>
<dbReference type="InterPro" id="IPR036908">
    <property type="entry name" value="RlpA-like_sf"/>
</dbReference>
<gene>
    <name evidence="2" type="ORF">B0F90DRAFT_1596445</name>
</gene>
<protein>
    <submittedName>
        <fullName evidence="2">RlpA-like double-psi beta-barrel-protein domain-containing protein-containing protein</fullName>
    </submittedName>
</protein>
<feature type="non-terminal residue" evidence="2">
    <location>
        <position position="1"/>
    </location>
</feature>
<evidence type="ECO:0000256" key="1">
    <source>
        <dbReference type="ARBA" id="ARBA00022729"/>
    </source>
</evidence>
<evidence type="ECO:0000313" key="3">
    <source>
        <dbReference type="Proteomes" id="UP001203297"/>
    </source>
</evidence>
<sequence>TNYKDGLGSCGQSNGSGDFIVALNPEQYDGGAHCGETITITFGGKTAQATVEDLCPGCGFGELDFSDGLFGFFAPLGTGIIYGEWSF</sequence>
<dbReference type="PANTHER" id="PTHR31836:SF28">
    <property type="entry name" value="SRCR DOMAIN-CONTAINING PROTEIN-RELATED"/>
    <property type="match status" value="1"/>
</dbReference>
<evidence type="ECO:0000313" key="2">
    <source>
        <dbReference type="EMBL" id="KAI0301947.1"/>
    </source>
</evidence>
<dbReference type="PANTHER" id="PTHR31836">
    <property type="match status" value="1"/>
</dbReference>
<keyword evidence="1" id="KW-0732">Signal</keyword>
<dbReference type="SUPFAM" id="SSF50685">
    <property type="entry name" value="Barwin-like endoglucanases"/>
    <property type="match status" value="1"/>
</dbReference>
<dbReference type="EMBL" id="WTXG01000012">
    <property type="protein sequence ID" value="KAI0301947.1"/>
    <property type="molecule type" value="Genomic_DNA"/>
</dbReference>
<dbReference type="Gene3D" id="2.40.40.10">
    <property type="entry name" value="RlpA-like domain"/>
    <property type="match status" value="1"/>
</dbReference>
<proteinExistence type="predicted"/>